<feature type="compositionally biased region" description="Polar residues" evidence="1">
    <location>
        <begin position="116"/>
        <end position="149"/>
    </location>
</feature>
<accession>A0A8K0HKK8</accession>
<protein>
    <submittedName>
        <fullName evidence="2">Uncharacterized protein</fullName>
    </submittedName>
</protein>
<comment type="caution">
    <text evidence="2">The sequence shown here is derived from an EMBL/GenBank/DDBJ whole genome shotgun (WGS) entry which is preliminary data.</text>
</comment>
<feature type="region of interest" description="Disordered" evidence="1">
    <location>
        <begin position="87"/>
        <end position="157"/>
    </location>
</feature>
<feature type="compositionally biased region" description="Low complexity" evidence="1">
    <location>
        <begin position="11"/>
        <end position="22"/>
    </location>
</feature>
<dbReference type="EMBL" id="VOIH02000002">
    <property type="protein sequence ID" value="KAF3453768.1"/>
    <property type="molecule type" value="Genomic_DNA"/>
</dbReference>
<feature type="compositionally biased region" description="Low complexity" evidence="1">
    <location>
        <begin position="32"/>
        <end position="41"/>
    </location>
</feature>
<gene>
    <name evidence="2" type="ORF">FNV43_RR04209</name>
</gene>
<evidence type="ECO:0000256" key="1">
    <source>
        <dbReference type="SAM" id="MobiDB-lite"/>
    </source>
</evidence>
<dbReference type="Proteomes" id="UP000796880">
    <property type="component" value="Unassembled WGS sequence"/>
</dbReference>
<feature type="region of interest" description="Disordered" evidence="1">
    <location>
        <begin position="1"/>
        <end position="58"/>
    </location>
</feature>
<feature type="compositionally biased region" description="Low complexity" evidence="1">
    <location>
        <begin position="285"/>
        <end position="299"/>
    </location>
</feature>
<dbReference type="AlphaFoldDB" id="A0A8K0HKK8"/>
<evidence type="ECO:0000313" key="3">
    <source>
        <dbReference type="Proteomes" id="UP000796880"/>
    </source>
</evidence>
<evidence type="ECO:0000313" key="2">
    <source>
        <dbReference type="EMBL" id="KAF3453768.1"/>
    </source>
</evidence>
<organism evidence="2 3">
    <name type="scientific">Rhamnella rubrinervis</name>
    <dbReference type="NCBI Taxonomy" id="2594499"/>
    <lineage>
        <taxon>Eukaryota</taxon>
        <taxon>Viridiplantae</taxon>
        <taxon>Streptophyta</taxon>
        <taxon>Embryophyta</taxon>
        <taxon>Tracheophyta</taxon>
        <taxon>Spermatophyta</taxon>
        <taxon>Magnoliopsida</taxon>
        <taxon>eudicotyledons</taxon>
        <taxon>Gunneridae</taxon>
        <taxon>Pentapetalae</taxon>
        <taxon>rosids</taxon>
        <taxon>fabids</taxon>
        <taxon>Rosales</taxon>
        <taxon>Rhamnaceae</taxon>
        <taxon>rhamnoid group</taxon>
        <taxon>Rhamneae</taxon>
        <taxon>Rhamnella</taxon>
    </lineage>
</organism>
<proteinExistence type="predicted"/>
<feature type="region of interest" description="Disordered" evidence="1">
    <location>
        <begin position="266"/>
        <end position="299"/>
    </location>
</feature>
<keyword evidence="3" id="KW-1185">Reference proteome</keyword>
<sequence>MRKSSYGPQATSDGRTTSSDSRQLLRPQVNFLTSLSSSRTRQLPPTSELPELRPLPSARMTTSLTDLRQLPRPPGNFLTLRASSCGPQATSLTSGLRPGSENLLRPATMRPPDNFLTASTSSCGLRQLLTSRQLPTARQHPTASTSSLRPRQLPDADNFRPPALPVRLSGNFLASPTSCASFFGHPPTSLDQRNFPHDHQTTSDLSNFLLALPTFSDLGIFPRPSANFFTARDNFLCGPRSIFLGRRKLPASGNFLTGVRQFPHGPGYLSRPPGIFLRRRQHPRPSTSSGTQPSSTSPASSASVIFTWASGNPSACCPASLRPPSSSRNSANFIGPHLTSLAHTLPSTLSPASSDLANFL</sequence>
<name>A0A8K0HKK8_9ROSA</name>
<reference evidence="2" key="1">
    <citation type="submission" date="2020-03" db="EMBL/GenBank/DDBJ databases">
        <title>A high-quality chromosome-level genome assembly of a woody plant with both climbing and erect habits, Rhamnella rubrinervis.</title>
        <authorList>
            <person name="Lu Z."/>
            <person name="Yang Y."/>
            <person name="Zhu X."/>
            <person name="Sun Y."/>
        </authorList>
    </citation>
    <scope>NUCLEOTIDE SEQUENCE</scope>
    <source>
        <strain evidence="2">BYM</strain>
        <tissue evidence="2">Leaf</tissue>
    </source>
</reference>
<feature type="compositionally biased region" description="Polar residues" evidence="1">
    <location>
        <begin position="1"/>
        <end position="10"/>
    </location>
</feature>